<keyword evidence="2" id="KW-1185">Reference proteome</keyword>
<evidence type="ECO:0000313" key="1">
    <source>
        <dbReference type="EMBL" id="KAG5474311.1"/>
    </source>
</evidence>
<name>A0A836HAX0_9TRYP</name>
<dbReference type="AlphaFoldDB" id="A0A836HAX0"/>
<dbReference type="Proteomes" id="UP000673552">
    <property type="component" value="Chromosome 28"/>
</dbReference>
<dbReference type="GeneID" id="92513155"/>
<gene>
    <name evidence="1" type="ORF">LSCM1_03091</name>
</gene>
<accession>A0A836HAX0</accession>
<organism evidence="1 2">
    <name type="scientific">Leishmania martiniquensis</name>
    <dbReference type="NCBI Taxonomy" id="1580590"/>
    <lineage>
        <taxon>Eukaryota</taxon>
        <taxon>Discoba</taxon>
        <taxon>Euglenozoa</taxon>
        <taxon>Kinetoplastea</taxon>
        <taxon>Metakinetoplastina</taxon>
        <taxon>Trypanosomatida</taxon>
        <taxon>Trypanosomatidae</taxon>
        <taxon>Leishmaniinae</taxon>
        <taxon>Leishmania</taxon>
    </lineage>
</organism>
<dbReference type="EMBL" id="JAFEUZ010000028">
    <property type="protein sequence ID" value="KAG5474311.1"/>
    <property type="molecule type" value="Genomic_DNA"/>
</dbReference>
<dbReference type="OrthoDB" id="271972at2759"/>
<dbReference type="KEGG" id="lmat:92513155"/>
<proteinExistence type="predicted"/>
<evidence type="ECO:0000313" key="2">
    <source>
        <dbReference type="Proteomes" id="UP000673552"/>
    </source>
</evidence>
<protein>
    <submittedName>
        <fullName evidence="1">Uncharacterized protein</fullName>
    </submittedName>
</protein>
<sequence>MAFFSTGDDLHIEDRVVPEYHKQADFAAFLVNEYFTKPSKHLVEARYDDTNGLLPLVLFDSLLPGGDIERTVGHICEETRLIDERHVQQRKPFHILEKPLLIPALLAALLHRILFEKAGVIISSTTFDLWASTALGFPARISRLWLDACSKVEEALGKSSVRQLLSKRSACDTGIHAIKMQADSKGVLLSVWCNVCSILCTSLAGHSLAIDTYQEHYDRAIECAVSFRQEIASKTSSDLHGTKAAGFNLHAAGEPELCSCLVFHSFFRQLETIFHDAVNSKVKMNESANVMCCAFLACLNAFTYYRYTASKAESIYKLLDTVAEVTDGRCLDYRFDLKGVEVPQLPRYVQRASVLSSDEIFNRISYRAQKERCPSLGCMLPPFFEMNYSAISMRDIFPFCSVASESPVKDKMGEWCAFTPPDLHLESEDDDSFVEMTTIFLDASGDEKCLPYILSAEEATVKREVQERLFGGKRRRCT</sequence>
<comment type="caution">
    <text evidence="1">The sequence shown here is derived from an EMBL/GenBank/DDBJ whole genome shotgun (WGS) entry which is preliminary data.</text>
</comment>
<dbReference type="RefSeq" id="XP_067177253.1">
    <property type="nucleotide sequence ID" value="XM_067320643.1"/>
</dbReference>
<reference evidence="1 2" key="1">
    <citation type="submission" date="2021-03" db="EMBL/GenBank/DDBJ databases">
        <title>Leishmania (Mundinia) martiniquensis Genome sequencing and assembly.</title>
        <authorList>
            <person name="Almutairi H."/>
            <person name="Gatherer D."/>
        </authorList>
    </citation>
    <scope>NUCLEOTIDE SEQUENCE [LARGE SCALE GENOMIC DNA]</scope>
    <source>
        <strain evidence="1">LSCM1</strain>
    </source>
</reference>